<dbReference type="PANTHER" id="PTHR46148">
    <property type="entry name" value="CHROMO DOMAIN-CONTAINING PROTEIN"/>
    <property type="match status" value="1"/>
</dbReference>
<accession>A0A5B6UVS4</accession>
<evidence type="ECO:0000313" key="2">
    <source>
        <dbReference type="EMBL" id="KAA3461378.1"/>
    </source>
</evidence>
<evidence type="ECO:0000259" key="1">
    <source>
        <dbReference type="Pfam" id="PF24626"/>
    </source>
</evidence>
<gene>
    <name evidence="2" type="ORF">EPI10_027951</name>
</gene>
<keyword evidence="3" id="KW-1185">Reference proteome</keyword>
<reference evidence="3" key="1">
    <citation type="journal article" date="2019" name="Plant Biotechnol. J.">
        <title>Genome sequencing of the Australian wild diploid species Gossypium australe highlights disease resistance and delayed gland morphogenesis.</title>
        <authorList>
            <person name="Cai Y."/>
            <person name="Cai X."/>
            <person name="Wang Q."/>
            <person name="Wang P."/>
            <person name="Zhang Y."/>
            <person name="Cai C."/>
            <person name="Xu Y."/>
            <person name="Wang K."/>
            <person name="Zhou Z."/>
            <person name="Wang C."/>
            <person name="Geng S."/>
            <person name="Li B."/>
            <person name="Dong Q."/>
            <person name="Hou Y."/>
            <person name="Wang H."/>
            <person name="Ai P."/>
            <person name="Liu Z."/>
            <person name="Yi F."/>
            <person name="Sun M."/>
            <person name="An G."/>
            <person name="Cheng J."/>
            <person name="Zhang Y."/>
            <person name="Shi Q."/>
            <person name="Xie Y."/>
            <person name="Shi X."/>
            <person name="Chang Y."/>
            <person name="Huang F."/>
            <person name="Chen Y."/>
            <person name="Hong S."/>
            <person name="Mi L."/>
            <person name="Sun Q."/>
            <person name="Zhang L."/>
            <person name="Zhou B."/>
            <person name="Peng R."/>
            <person name="Zhang X."/>
            <person name="Liu F."/>
        </authorList>
    </citation>
    <scope>NUCLEOTIDE SEQUENCE [LARGE SCALE GENOMIC DNA]</scope>
    <source>
        <strain evidence="3">cv. PA1801</strain>
    </source>
</reference>
<name>A0A5B6UVS4_9ROSI</name>
<sequence>MKRETCEFVVKCLICQHVKAKHQVERVTMDFVSGLPITSKKKDSISVIVHRLTKSTHFIPVRTYFSLERLAELYIYIYISEISKLHEALGTKLNFSTAFHPQTDGQLERVIQILEDMLRCCILEFKDCLKAASNHQKSHVDLKRKDIEFAIGDRVFLKVSTWKKVLRFSRKRKLSLRFIRPYEIVERISPVAYRLGLPFELEKIPNVFHVSMLRWYRSDPSYLIPHSEIELQSYLTYSEKLIRILTWEVKELRNK</sequence>
<feature type="domain" description="Tf2-1-like SH3-like" evidence="1">
    <location>
        <begin position="152"/>
        <end position="217"/>
    </location>
</feature>
<comment type="caution">
    <text evidence="2">The sequence shown here is derived from an EMBL/GenBank/DDBJ whole genome shotgun (WGS) entry which is preliminary data.</text>
</comment>
<dbReference type="Proteomes" id="UP000325315">
    <property type="component" value="Unassembled WGS sequence"/>
</dbReference>
<dbReference type="EMBL" id="SMMG02000009">
    <property type="protein sequence ID" value="KAA3461378.1"/>
    <property type="molecule type" value="Genomic_DNA"/>
</dbReference>
<dbReference type="Pfam" id="PF24626">
    <property type="entry name" value="SH3_Tf2-1"/>
    <property type="match status" value="1"/>
</dbReference>
<dbReference type="GO" id="GO:0003676">
    <property type="term" value="F:nucleic acid binding"/>
    <property type="evidence" value="ECO:0007669"/>
    <property type="project" value="InterPro"/>
</dbReference>
<dbReference type="AlphaFoldDB" id="A0A5B6UVS4"/>
<dbReference type="InterPro" id="IPR036397">
    <property type="entry name" value="RNaseH_sf"/>
</dbReference>
<dbReference type="InterPro" id="IPR012337">
    <property type="entry name" value="RNaseH-like_sf"/>
</dbReference>
<evidence type="ECO:0000313" key="3">
    <source>
        <dbReference type="Proteomes" id="UP000325315"/>
    </source>
</evidence>
<dbReference type="InterPro" id="IPR056924">
    <property type="entry name" value="SH3_Tf2-1"/>
</dbReference>
<dbReference type="Gene3D" id="3.30.420.10">
    <property type="entry name" value="Ribonuclease H-like superfamily/Ribonuclease H"/>
    <property type="match status" value="1"/>
</dbReference>
<proteinExistence type="predicted"/>
<dbReference type="SUPFAM" id="SSF53098">
    <property type="entry name" value="Ribonuclease H-like"/>
    <property type="match status" value="1"/>
</dbReference>
<dbReference type="PANTHER" id="PTHR46148:SF44">
    <property type="entry name" value="GAG-POL POLYPROTEIN"/>
    <property type="match status" value="1"/>
</dbReference>
<organism evidence="2 3">
    <name type="scientific">Gossypium australe</name>
    <dbReference type="NCBI Taxonomy" id="47621"/>
    <lineage>
        <taxon>Eukaryota</taxon>
        <taxon>Viridiplantae</taxon>
        <taxon>Streptophyta</taxon>
        <taxon>Embryophyta</taxon>
        <taxon>Tracheophyta</taxon>
        <taxon>Spermatophyta</taxon>
        <taxon>Magnoliopsida</taxon>
        <taxon>eudicotyledons</taxon>
        <taxon>Gunneridae</taxon>
        <taxon>Pentapetalae</taxon>
        <taxon>rosids</taxon>
        <taxon>malvids</taxon>
        <taxon>Malvales</taxon>
        <taxon>Malvaceae</taxon>
        <taxon>Malvoideae</taxon>
        <taxon>Gossypium</taxon>
    </lineage>
</organism>
<protein>
    <submittedName>
        <fullName evidence="2">Pol protein</fullName>
    </submittedName>
</protein>